<dbReference type="EMBL" id="BK059096">
    <property type="protein sequence ID" value="DAE29667.1"/>
    <property type="molecule type" value="Genomic_DNA"/>
</dbReference>
<organism evidence="1">
    <name type="scientific">virus sp. ctqq75</name>
    <dbReference type="NCBI Taxonomy" id="2827999"/>
    <lineage>
        <taxon>Viruses</taxon>
    </lineage>
</organism>
<dbReference type="Pfam" id="PF11123">
    <property type="entry name" value="DNA_Packaging_2"/>
    <property type="match status" value="1"/>
</dbReference>
<sequence length="77" mass="9004">MVKYDPSKLDQLAELELEALLEGLEDEEMKRSPAFLEKVRKFLKDNRFETTPDNPKLPQLQKVTKELPIFDNEVTVN</sequence>
<accession>A0A8S5RES9</accession>
<name>A0A8S5RES9_9VIRU</name>
<proteinExistence type="predicted"/>
<reference evidence="1" key="1">
    <citation type="journal article" date="2021" name="Proc. Natl. Acad. Sci. U.S.A.">
        <title>A Catalog of Tens of Thousands of Viruses from Human Metagenomes Reveals Hidden Associations with Chronic Diseases.</title>
        <authorList>
            <person name="Tisza M.J."/>
            <person name="Buck C.B."/>
        </authorList>
    </citation>
    <scope>NUCLEOTIDE SEQUENCE</scope>
    <source>
        <strain evidence="1">Ctqq75</strain>
    </source>
</reference>
<evidence type="ECO:0000313" key="1">
    <source>
        <dbReference type="EMBL" id="DAE29667.1"/>
    </source>
</evidence>
<dbReference type="InterPro" id="IPR024345">
    <property type="entry name" value="DNA_matur_Phage_T7-like"/>
</dbReference>
<protein>
    <submittedName>
        <fullName evidence="1">DNA packaging protein</fullName>
    </submittedName>
</protein>